<organism evidence="2 3">
    <name type="scientific">Actinomyces weissii</name>
    <dbReference type="NCBI Taxonomy" id="675090"/>
    <lineage>
        <taxon>Bacteria</taxon>
        <taxon>Bacillati</taxon>
        <taxon>Actinomycetota</taxon>
        <taxon>Actinomycetes</taxon>
        <taxon>Actinomycetales</taxon>
        <taxon>Actinomycetaceae</taxon>
        <taxon>Actinomyces</taxon>
    </lineage>
</organism>
<dbReference type="EMBL" id="CP066802">
    <property type="protein sequence ID" value="QQM67234.1"/>
    <property type="molecule type" value="Genomic_DNA"/>
</dbReference>
<keyword evidence="3" id="KW-1185">Reference proteome</keyword>
<dbReference type="KEGG" id="awe:JG540_09580"/>
<proteinExistence type="predicted"/>
<gene>
    <name evidence="2" type="ORF">JG540_09580</name>
</gene>
<dbReference type="Proteomes" id="UP000595895">
    <property type="component" value="Chromosome"/>
</dbReference>
<feature type="region of interest" description="Disordered" evidence="1">
    <location>
        <begin position="85"/>
        <end position="142"/>
    </location>
</feature>
<evidence type="ECO:0000313" key="2">
    <source>
        <dbReference type="EMBL" id="QQM67234.1"/>
    </source>
</evidence>
<reference evidence="2 3" key="1">
    <citation type="submission" date="2020-12" db="EMBL/GenBank/DDBJ databases">
        <authorList>
            <person name="Zhou J."/>
        </authorList>
    </citation>
    <scope>NUCLEOTIDE SEQUENCE [LARGE SCALE GENOMIC DNA]</scope>
    <source>
        <strain evidence="2 3">CCUG 61299</strain>
    </source>
</reference>
<evidence type="ECO:0000313" key="3">
    <source>
        <dbReference type="Proteomes" id="UP000595895"/>
    </source>
</evidence>
<sequence>MPTLTTYLAYAPLDVVQPLVAQVFTEAGWQVVSSPAGTSPQAVRLSARRGSRLRTLLLGGGAGESFYLHHRLLLTPVAEPSAGLPLLAPARPGTSPEPGTAAASADAPEPASTAAASSTGTRASGATENPPATRNPAAPGSAVTATITRIDYPTSGAQAITRGGIYGAERESRSHDQLSQQIAVVLREAGIKVGSL</sequence>
<name>A0A7T7M9N6_9ACTO</name>
<accession>A0A7T7M9N6</accession>
<dbReference type="AlphaFoldDB" id="A0A7T7M9N6"/>
<evidence type="ECO:0000256" key="1">
    <source>
        <dbReference type="SAM" id="MobiDB-lite"/>
    </source>
</evidence>
<protein>
    <submittedName>
        <fullName evidence="2">Uncharacterized protein</fullName>
    </submittedName>
</protein>
<feature type="compositionally biased region" description="Low complexity" evidence="1">
    <location>
        <begin position="97"/>
        <end position="128"/>
    </location>
</feature>
<dbReference type="RefSeq" id="WP_200275636.1">
    <property type="nucleotide sequence ID" value="NZ_CP066802.1"/>
</dbReference>